<organism evidence="2 3">
    <name type="scientific">Ancylostoma duodenale</name>
    <dbReference type="NCBI Taxonomy" id="51022"/>
    <lineage>
        <taxon>Eukaryota</taxon>
        <taxon>Metazoa</taxon>
        <taxon>Ecdysozoa</taxon>
        <taxon>Nematoda</taxon>
        <taxon>Chromadorea</taxon>
        <taxon>Rhabditida</taxon>
        <taxon>Rhabditina</taxon>
        <taxon>Rhabditomorpha</taxon>
        <taxon>Strongyloidea</taxon>
        <taxon>Ancylostomatidae</taxon>
        <taxon>Ancylostomatinae</taxon>
        <taxon>Ancylostoma</taxon>
    </lineage>
</organism>
<dbReference type="InterPro" id="IPR013098">
    <property type="entry name" value="Ig_I-set"/>
</dbReference>
<name>A0A0C2GRQ3_9BILA</name>
<feature type="domain" description="Ig-like" evidence="1">
    <location>
        <begin position="1"/>
        <end position="81"/>
    </location>
</feature>
<evidence type="ECO:0000259" key="1">
    <source>
        <dbReference type="PROSITE" id="PS50835"/>
    </source>
</evidence>
<dbReference type="InterPro" id="IPR013783">
    <property type="entry name" value="Ig-like_fold"/>
</dbReference>
<dbReference type="CDD" id="cd00096">
    <property type="entry name" value="Ig"/>
    <property type="match status" value="1"/>
</dbReference>
<reference evidence="2 3" key="1">
    <citation type="submission" date="2013-12" db="EMBL/GenBank/DDBJ databases">
        <title>Draft genome of the parsitic nematode Ancylostoma duodenale.</title>
        <authorList>
            <person name="Mitreva M."/>
        </authorList>
    </citation>
    <scope>NUCLEOTIDE SEQUENCE [LARGE SCALE GENOMIC DNA]</scope>
    <source>
        <strain evidence="2 3">Zhejiang</strain>
    </source>
</reference>
<sequence length="94" mass="10838">MTFHLRSLQVELSCPVAASNPPAILFTFYRDGNELNDPEKYNLTIDKRHKKATLKIFNVNEDDLDEYRCEVNNGKAKSTMTIHLKETSKPLIKQ</sequence>
<evidence type="ECO:0000313" key="2">
    <source>
        <dbReference type="EMBL" id="KIH59656.1"/>
    </source>
</evidence>
<dbReference type="AlphaFoldDB" id="A0A0C2GRQ3"/>
<accession>A0A0C2GRQ3</accession>
<dbReference type="PROSITE" id="PS50835">
    <property type="entry name" value="IG_LIKE"/>
    <property type="match status" value="1"/>
</dbReference>
<keyword evidence="3" id="KW-1185">Reference proteome</keyword>
<gene>
    <name evidence="2" type="ORF">ANCDUO_10102</name>
</gene>
<dbReference type="Proteomes" id="UP000054047">
    <property type="component" value="Unassembled WGS sequence"/>
</dbReference>
<protein>
    <submittedName>
        <fullName evidence="2">Immunoglobulin domain protein</fullName>
    </submittedName>
</protein>
<proteinExistence type="predicted"/>
<evidence type="ECO:0000313" key="3">
    <source>
        <dbReference type="Proteomes" id="UP000054047"/>
    </source>
</evidence>
<dbReference type="EMBL" id="KN731725">
    <property type="protein sequence ID" value="KIH59656.1"/>
    <property type="molecule type" value="Genomic_DNA"/>
</dbReference>
<dbReference type="SUPFAM" id="SSF48726">
    <property type="entry name" value="Immunoglobulin"/>
    <property type="match status" value="1"/>
</dbReference>
<dbReference type="InterPro" id="IPR007110">
    <property type="entry name" value="Ig-like_dom"/>
</dbReference>
<dbReference type="InterPro" id="IPR036179">
    <property type="entry name" value="Ig-like_dom_sf"/>
</dbReference>
<dbReference type="OrthoDB" id="9355041at2759"/>
<dbReference type="Pfam" id="PF07679">
    <property type="entry name" value="I-set"/>
    <property type="match status" value="1"/>
</dbReference>
<dbReference type="Gene3D" id="2.60.40.10">
    <property type="entry name" value="Immunoglobulins"/>
    <property type="match status" value="1"/>
</dbReference>